<feature type="binding site" evidence="5">
    <location>
        <position position="167"/>
    </location>
    <ligand>
        <name>Mg(2+)</name>
        <dbReference type="ChEBI" id="CHEBI:18420"/>
    </ligand>
</feature>
<reference evidence="7 8" key="1">
    <citation type="submission" date="2024-08" db="EMBL/GenBank/DDBJ databases">
        <authorList>
            <person name="Will J Nash"/>
            <person name="Angela Man"/>
            <person name="Seanna McTaggart"/>
            <person name="Kendall Baker"/>
            <person name="Tom Barker"/>
            <person name="Leah Catchpole"/>
            <person name="Alex Durrant"/>
            <person name="Karim Gharbi"/>
            <person name="Naomi Irish"/>
            <person name="Gemy Kaithakottil"/>
            <person name="Debby Ku"/>
            <person name="Aaliyah Providence"/>
            <person name="Felix Shaw"/>
            <person name="David Swarbreck"/>
            <person name="Chris Watkins"/>
            <person name="Ann M. McCartney"/>
            <person name="Giulio Formenti"/>
            <person name="Alice Mouton"/>
            <person name="Noel Vella"/>
            <person name="Bjorn M von Reumont"/>
            <person name="Adriana Vella"/>
            <person name="Wilfried Haerty"/>
        </authorList>
    </citation>
    <scope>NUCLEOTIDE SEQUENCE [LARGE SCALE GENOMIC DNA]</scope>
</reference>
<feature type="binding site" evidence="5">
    <location>
        <position position="115"/>
    </location>
    <ligand>
        <name>S-adenosyl-L-methionine</name>
        <dbReference type="ChEBI" id="CHEBI:59789"/>
    </ligand>
</feature>
<dbReference type="Proteomes" id="UP001642520">
    <property type="component" value="Unassembled WGS sequence"/>
</dbReference>
<feature type="domain" description="Methyltransferase type 11" evidence="6">
    <location>
        <begin position="91"/>
        <end position="190"/>
    </location>
</feature>
<comment type="caution">
    <text evidence="7">The sequence shown here is derived from an EMBL/GenBank/DDBJ whole genome shotgun (WGS) entry which is preliminary data.</text>
</comment>
<dbReference type="EMBL" id="CAXAJV020001292">
    <property type="protein sequence ID" value="CAL7942304.1"/>
    <property type="molecule type" value="Genomic_DNA"/>
</dbReference>
<organism evidence="7 8">
    <name type="scientific">Xylocopa violacea</name>
    <name type="common">Violet carpenter bee</name>
    <name type="synonym">Apis violacea</name>
    <dbReference type="NCBI Taxonomy" id="135666"/>
    <lineage>
        <taxon>Eukaryota</taxon>
        <taxon>Metazoa</taxon>
        <taxon>Ecdysozoa</taxon>
        <taxon>Arthropoda</taxon>
        <taxon>Hexapoda</taxon>
        <taxon>Insecta</taxon>
        <taxon>Pterygota</taxon>
        <taxon>Neoptera</taxon>
        <taxon>Endopterygota</taxon>
        <taxon>Hymenoptera</taxon>
        <taxon>Apocrita</taxon>
        <taxon>Aculeata</taxon>
        <taxon>Apoidea</taxon>
        <taxon>Anthophila</taxon>
        <taxon>Apidae</taxon>
        <taxon>Xylocopa</taxon>
        <taxon>Xylocopa</taxon>
    </lineage>
</organism>
<dbReference type="EC" id="2.1.1.-" evidence="5"/>
<dbReference type="Pfam" id="PF08241">
    <property type="entry name" value="Methyltransf_11"/>
    <property type="match status" value="1"/>
</dbReference>
<feature type="binding site" evidence="5">
    <location>
        <position position="94"/>
    </location>
    <ligand>
        <name>S-adenosyl-L-methionine</name>
        <dbReference type="ChEBI" id="CHEBI:59789"/>
    </ligand>
</feature>
<keyword evidence="3 5" id="KW-0831">Ubiquinone biosynthesis</keyword>
<dbReference type="PANTHER" id="PTHR43464">
    <property type="entry name" value="METHYLTRANSFERASE"/>
    <property type="match status" value="1"/>
</dbReference>
<comment type="function">
    <text evidence="5">O-methyltransferase required for two non-consecutive steps during ubiquinone biosynthesis. Catalyzes the 2 O-methylation of 3,4-dihydroxy-5-(all-trans-polyprenyl)benzoic acid into 4-hydroxy-3-methoxy-5-(all-trans-polyprenyl)benzoic acid. Also catalyzes the last step of ubiquinone biosynthesis by mediating methylation of 3-demethylubiquinone into ubiquinone. Also able to mediate the methylation of 3-demethylubiquinol into ubiquinol.</text>
</comment>
<evidence type="ECO:0000313" key="7">
    <source>
        <dbReference type="EMBL" id="CAL7942304.1"/>
    </source>
</evidence>
<gene>
    <name evidence="5" type="primary">coq3</name>
    <name evidence="7" type="ORF">XYLVIOL_LOCUS5492</name>
</gene>
<dbReference type="EC" id="2.1.1.64" evidence="5"/>
<comment type="subcellular location">
    <subcellularLocation>
        <location evidence="5">Mitochondrion inner membrane</location>
        <topology evidence="5">Peripheral membrane protein</topology>
        <orientation evidence="5">Matrix side</orientation>
    </subcellularLocation>
</comment>
<dbReference type="PANTHER" id="PTHR43464:SF19">
    <property type="entry name" value="UBIQUINONE BIOSYNTHESIS O-METHYLTRANSFERASE, MITOCHONDRIAL"/>
    <property type="match status" value="1"/>
</dbReference>
<comment type="cofactor">
    <cofactor evidence="5">
        <name>Mg(2+)</name>
        <dbReference type="ChEBI" id="CHEBI:18420"/>
    </cofactor>
</comment>
<comment type="catalytic activity">
    <reaction evidence="5">
        <text>a 3-demethylubiquinol + S-adenosyl-L-methionine = a ubiquinol + S-adenosyl-L-homocysteine + H(+)</text>
        <dbReference type="Rhea" id="RHEA:44380"/>
        <dbReference type="Rhea" id="RHEA-COMP:9566"/>
        <dbReference type="Rhea" id="RHEA-COMP:10914"/>
        <dbReference type="ChEBI" id="CHEBI:15378"/>
        <dbReference type="ChEBI" id="CHEBI:17976"/>
        <dbReference type="ChEBI" id="CHEBI:57856"/>
        <dbReference type="ChEBI" id="CHEBI:59789"/>
        <dbReference type="ChEBI" id="CHEBI:84422"/>
        <dbReference type="EC" id="2.1.1.64"/>
    </reaction>
</comment>
<feature type="binding site" evidence="5">
    <location>
        <position position="166"/>
    </location>
    <ligand>
        <name>Mg(2+)</name>
        <dbReference type="ChEBI" id="CHEBI:18420"/>
    </ligand>
</feature>
<keyword evidence="1 5" id="KW-0489">Methyltransferase</keyword>
<dbReference type="Gene3D" id="3.40.50.150">
    <property type="entry name" value="Vaccinia Virus protein VP39"/>
    <property type="match status" value="1"/>
</dbReference>
<feature type="binding site" evidence="5">
    <location>
        <position position="63"/>
    </location>
    <ligand>
        <name>S-adenosyl-L-methionine</name>
        <dbReference type="ChEBI" id="CHEBI:59789"/>
    </ligand>
</feature>
<dbReference type="InterPro" id="IPR013216">
    <property type="entry name" value="Methyltransf_11"/>
</dbReference>
<comment type="subunit">
    <text evidence="5">Component of a multi-subunit COQ enzyme complex.</text>
</comment>
<comment type="catalytic activity">
    <reaction evidence="5">
        <text>a 3,4-dihydroxy-5-(all-trans-polyprenyl)benzoate + S-adenosyl-L-methionine = a 4-hydroxy-3-methoxy-5-(all-trans-polyprenyl)benzoate + S-adenosyl-L-homocysteine + H(+)</text>
        <dbReference type="Rhea" id="RHEA:44452"/>
        <dbReference type="Rhea" id="RHEA-COMP:10930"/>
        <dbReference type="Rhea" id="RHEA-COMP:10931"/>
        <dbReference type="ChEBI" id="CHEBI:15378"/>
        <dbReference type="ChEBI" id="CHEBI:57856"/>
        <dbReference type="ChEBI" id="CHEBI:59789"/>
        <dbReference type="ChEBI" id="CHEBI:64694"/>
        <dbReference type="ChEBI" id="CHEBI:84443"/>
        <dbReference type="EC" id="2.1.1.114"/>
    </reaction>
</comment>
<protein>
    <recommendedName>
        <fullName evidence="5">Ubiquinone biosynthesis O-methyltransferase, mitochondrial</fullName>
    </recommendedName>
    <alternativeName>
        <fullName evidence="5">3-demethylubiquinol 3-O-methyltransferase</fullName>
        <ecNumber evidence="5">2.1.1.64</ecNumber>
    </alternativeName>
    <alternativeName>
        <fullName evidence="5">3-demethylubiquinone 3-O-methyltransferase</fullName>
        <ecNumber evidence="5">2.1.1.-</ecNumber>
    </alternativeName>
    <alternativeName>
        <fullName evidence="5">Polyprenyldihydroxybenzoate methyltransferase</fullName>
        <ecNumber evidence="5">2.1.1.114</ecNumber>
    </alternativeName>
</protein>
<keyword evidence="5" id="KW-0479">Metal-binding</keyword>
<dbReference type="SUPFAM" id="SSF53335">
    <property type="entry name" value="S-adenosyl-L-methionine-dependent methyltransferases"/>
    <property type="match status" value="1"/>
</dbReference>
<dbReference type="EC" id="2.1.1.114" evidence="5"/>
<dbReference type="InterPro" id="IPR029063">
    <property type="entry name" value="SAM-dependent_MTases_sf"/>
</dbReference>
<comment type="catalytic activity">
    <reaction evidence="5">
        <text>a 3-demethylubiquinone + S-adenosyl-L-methionine = a ubiquinone + S-adenosyl-L-homocysteine</text>
        <dbReference type="Rhea" id="RHEA:81215"/>
        <dbReference type="Rhea" id="RHEA-COMP:9565"/>
        <dbReference type="Rhea" id="RHEA-COMP:19654"/>
        <dbReference type="ChEBI" id="CHEBI:16389"/>
        <dbReference type="ChEBI" id="CHEBI:57856"/>
        <dbReference type="ChEBI" id="CHEBI:59789"/>
        <dbReference type="ChEBI" id="CHEBI:231825"/>
    </reaction>
</comment>
<sequence length="275" mass="30808">MRFIKISCRSISTTAIIRSRLIEQANEQKGKSTVDPVQVDRHSRLRDGWWDSETALLKMNNIRVKFISDGLANVGLPQKCPYLPLEGLQILDIGCGGGILSESLARIGADVTGIDASDNLIALAKEHATLDTSIKGKLNYAQGAIEEYSENNKETFDAVVASEVIEHVNNKEMFLKYCIETLKPGGSIFITTFNKTLLSWFGGIIVAEHVLKIVPKGTHDWKKFTPPAEMQSLLEKYGCTTKLIHGMYYNPLMKKWLWANSMLIHYALHAVKRKK</sequence>
<keyword evidence="5" id="KW-0496">Mitochondrion</keyword>
<evidence type="ECO:0000313" key="8">
    <source>
        <dbReference type="Proteomes" id="UP001642520"/>
    </source>
</evidence>
<comment type="similarity">
    <text evidence="5">Belongs to the class I-like SAM-binding methyltransferase superfamily. UbiG/COQ3 family.</text>
</comment>
<dbReference type="HAMAP" id="MF_00472">
    <property type="entry name" value="UbiG"/>
    <property type="match status" value="1"/>
</dbReference>
<keyword evidence="2 5" id="KW-0808">Transferase</keyword>
<evidence type="ECO:0000256" key="1">
    <source>
        <dbReference type="ARBA" id="ARBA00022603"/>
    </source>
</evidence>
<keyword evidence="5" id="KW-0460">Magnesium</keyword>
<evidence type="ECO:0000256" key="5">
    <source>
        <dbReference type="HAMAP-Rule" id="MF_03190"/>
    </source>
</evidence>
<keyword evidence="8" id="KW-1185">Reference proteome</keyword>
<keyword evidence="5" id="KW-0999">Mitochondrion inner membrane</keyword>
<keyword evidence="4 5" id="KW-0949">S-adenosyl-L-methionine</keyword>
<dbReference type="NCBIfam" id="TIGR01983">
    <property type="entry name" value="UbiG"/>
    <property type="match status" value="1"/>
</dbReference>
<accession>A0ABP1NMQ4</accession>
<evidence type="ECO:0000256" key="3">
    <source>
        <dbReference type="ARBA" id="ARBA00022688"/>
    </source>
</evidence>
<proteinExistence type="inferred from homology"/>
<evidence type="ECO:0000256" key="2">
    <source>
        <dbReference type="ARBA" id="ARBA00022679"/>
    </source>
</evidence>
<evidence type="ECO:0000256" key="4">
    <source>
        <dbReference type="ARBA" id="ARBA00022691"/>
    </source>
</evidence>
<feature type="binding site" evidence="5">
    <location>
        <position position="163"/>
    </location>
    <ligand>
        <name>Mg(2+)</name>
        <dbReference type="ChEBI" id="CHEBI:18420"/>
    </ligand>
</feature>
<keyword evidence="5" id="KW-0472">Membrane</keyword>
<comment type="pathway">
    <text evidence="5">Cofactor biosynthesis; ubiquinone biosynthesis.</text>
</comment>
<feature type="binding site" evidence="5">
    <location>
        <position position="162"/>
    </location>
    <ligand>
        <name>S-adenosyl-L-methionine</name>
        <dbReference type="ChEBI" id="CHEBI:59789"/>
    </ligand>
</feature>
<evidence type="ECO:0000259" key="6">
    <source>
        <dbReference type="Pfam" id="PF08241"/>
    </source>
</evidence>
<dbReference type="CDD" id="cd02440">
    <property type="entry name" value="AdoMet_MTases"/>
    <property type="match status" value="1"/>
</dbReference>
<dbReference type="InterPro" id="IPR010233">
    <property type="entry name" value="UbiG_MeTrfase"/>
</dbReference>
<name>A0ABP1NMQ4_XYLVO</name>